<keyword evidence="6" id="KW-1185">Reference proteome</keyword>
<feature type="domain" description="Histidine kinase" evidence="4">
    <location>
        <begin position="187"/>
        <end position="397"/>
    </location>
</feature>
<dbReference type="Gene3D" id="3.30.565.10">
    <property type="entry name" value="Histidine kinase-like ATPase, C-terminal domain"/>
    <property type="match status" value="1"/>
</dbReference>
<evidence type="ECO:0000313" key="6">
    <source>
        <dbReference type="Proteomes" id="UP001595878"/>
    </source>
</evidence>
<comment type="catalytic activity">
    <reaction evidence="1">
        <text>ATP + protein L-histidine = ADP + protein N-phospho-L-histidine.</text>
        <dbReference type="EC" id="2.7.13.3"/>
    </reaction>
</comment>
<comment type="caution">
    <text evidence="5">The sequence shown here is derived from an EMBL/GenBank/DDBJ whole genome shotgun (WGS) entry which is preliminary data.</text>
</comment>
<dbReference type="RefSeq" id="WP_380031056.1">
    <property type="nucleotide sequence ID" value="NZ_JBHSHB010000003.1"/>
</dbReference>
<dbReference type="EC" id="2.7.13.3" evidence="2"/>
<dbReference type="Pfam" id="PF01590">
    <property type="entry name" value="GAF"/>
    <property type="match status" value="1"/>
</dbReference>
<evidence type="ECO:0000256" key="2">
    <source>
        <dbReference type="ARBA" id="ARBA00012438"/>
    </source>
</evidence>
<organism evidence="5 6">
    <name type="scientific">Dokdonia genika</name>
    <dbReference type="NCBI Taxonomy" id="308113"/>
    <lineage>
        <taxon>Bacteria</taxon>
        <taxon>Pseudomonadati</taxon>
        <taxon>Bacteroidota</taxon>
        <taxon>Flavobacteriia</taxon>
        <taxon>Flavobacteriales</taxon>
        <taxon>Flavobacteriaceae</taxon>
        <taxon>Dokdonia</taxon>
    </lineage>
</organism>
<dbReference type="SMART" id="SM00388">
    <property type="entry name" value="HisKA"/>
    <property type="match status" value="1"/>
</dbReference>
<dbReference type="PRINTS" id="PR00344">
    <property type="entry name" value="BCTRLSENSOR"/>
</dbReference>
<dbReference type="InterPro" id="IPR004358">
    <property type="entry name" value="Sig_transdc_His_kin-like_C"/>
</dbReference>
<evidence type="ECO:0000256" key="1">
    <source>
        <dbReference type="ARBA" id="ARBA00000085"/>
    </source>
</evidence>
<dbReference type="Gene3D" id="1.10.287.130">
    <property type="match status" value="1"/>
</dbReference>
<dbReference type="InterPro" id="IPR003594">
    <property type="entry name" value="HATPase_dom"/>
</dbReference>
<dbReference type="InterPro" id="IPR005467">
    <property type="entry name" value="His_kinase_dom"/>
</dbReference>
<dbReference type="Gene3D" id="3.30.450.40">
    <property type="match status" value="1"/>
</dbReference>
<dbReference type="InterPro" id="IPR036890">
    <property type="entry name" value="HATPase_C_sf"/>
</dbReference>
<sequence>MKKPVPPINEQERLKALRSYELLDTLPEEAYDTITKLASYICDTPISLVTLLDVDRNFLKSRLGIEFSESPRDISFCGHAILTENPIFIVEDARVDERFQDNPLVKDFKAIFYAGVPLKTQDGHALGTLCVYDHKPRTLDEKQQEALLGLAKQVILLFEARKRNIELQKSQQETTARNNRLEDFARLIAHDLKSPLSSIEGLVNQLNEDYAEENDEDFTVFMEHLSTSTKSMRSYIDGLLEYYRADNLLVTKDDASLDTIVSEVKNLHKSSDVTITLNKNIDLKAVPVVAIEQVISNLIDNGVKYNTSEHPEITLSGTITKDFYSISVADNGVGIPEDKQAHIFEPFKTMGTNDRNGNKGTGMGLATVKKLVEALGGTITVDSTVGKGSIFTFTIRR</sequence>
<keyword evidence="5" id="KW-0067">ATP-binding</keyword>
<dbReference type="PANTHER" id="PTHR43102:SF2">
    <property type="entry name" value="GAF DOMAIN-CONTAINING PROTEIN"/>
    <property type="match status" value="1"/>
</dbReference>
<dbReference type="SUPFAM" id="SSF55874">
    <property type="entry name" value="ATPase domain of HSP90 chaperone/DNA topoisomerase II/histidine kinase"/>
    <property type="match status" value="1"/>
</dbReference>
<reference evidence="6" key="1">
    <citation type="journal article" date="2019" name="Int. J. Syst. Evol. Microbiol.">
        <title>The Global Catalogue of Microorganisms (GCM) 10K type strain sequencing project: providing services to taxonomists for standard genome sequencing and annotation.</title>
        <authorList>
            <consortium name="The Broad Institute Genomics Platform"/>
            <consortium name="The Broad Institute Genome Sequencing Center for Infectious Disease"/>
            <person name="Wu L."/>
            <person name="Ma J."/>
        </authorList>
    </citation>
    <scope>NUCLEOTIDE SEQUENCE [LARGE SCALE GENOMIC DNA]</scope>
    <source>
        <strain evidence="6">CGMCC 4.7427</strain>
    </source>
</reference>
<dbReference type="CDD" id="cd00075">
    <property type="entry name" value="HATPase"/>
    <property type="match status" value="1"/>
</dbReference>
<dbReference type="InterPro" id="IPR003661">
    <property type="entry name" value="HisK_dim/P_dom"/>
</dbReference>
<proteinExistence type="predicted"/>
<name>A0ABV9L443_9FLAO</name>
<dbReference type="SMART" id="SM00387">
    <property type="entry name" value="HATPase_c"/>
    <property type="match status" value="1"/>
</dbReference>
<dbReference type="Pfam" id="PF02518">
    <property type="entry name" value="HATPase_c"/>
    <property type="match status" value="1"/>
</dbReference>
<dbReference type="Proteomes" id="UP001595878">
    <property type="component" value="Unassembled WGS sequence"/>
</dbReference>
<evidence type="ECO:0000313" key="5">
    <source>
        <dbReference type="EMBL" id="MFC4688853.1"/>
    </source>
</evidence>
<dbReference type="PANTHER" id="PTHR43102">
    <property type="entry name" value="SLR1143 PROTEIN"/>
    <property type="match status" value="1"/>
</dbReference>
<dbReference type="CDD" id="cd00082">
    <property type="entry name" value="HisKA"/>
    <property type="match status" value="1"/>
</dbReference>
<dbReference type="InterPro" id="IPR003018">
    <property type="entry name" value="GAF"/>
</dbReference>
<dbReference type="PROSITE" id="PS50109">
    <property type="entry name" value="HIS_KIN"/>
    <property type="match status" value="1"/>
</dbReference>
<dbReference type="GO" id="GO:0005524">
    <property type="term" value="F:ATP binding"/>
    <property type="evidence" value="ECO:0007669"/>
    <property type="project" value="UniProtKB-KW"/>
</dbReference>
<gene>
    <name evidence="5" type="ORF">ACFO5T_00290</name>
</gene>
<dbReference type="Pfam" id="PF00512">
    <property type="entry name" value="HisKA"/>
    <property type="match status" value="1"/>
</dbReference>
<keyword evidence="5" id="KW-0547">Nucleotide-binding</keyword>
<dbReference type="SMART" id="SM00065">
    <property type="entry name" value="GAF"/>
    <property type="match status" value="1"/>
</dbReference>
<accession>A0ABV9L443</accession>
<evidence type="ECO:0000256" key="3">
    <source>
        <dbReference type="ARBA" id="ARBA00022553"/>
    </source>
</evidence>
<protein>
    <recommendedName>
        <fullName evidence="2">histidine kinase</fullName>
        <ecNumber evidence="2">2.7.13.3</ecNumber>
    </recommendedName>
</protein>
<dbReference type="SUPFAM" id="SSF47384">
    <property type="entry name" value="Homodimeric domain of signal transducing histidine kinase"/>
    <property type="match status" value="1"/>
</dbReference>
<dbReference type="InterPro" id="IPR036097">
    <property type="entry name" value="HisK_dim/P_sf"/>
</dbReference>
<dbReference type="EMBL" id="JBHSHB010000003">
    <property type="protein sequence ID" value="MFC4688853.1"/>
    <property type="molecule type" value="Genomic_DNA"/>
</dbReference>
<keyword evidence="3" id="KW-0597">Phosphoprotein</keyword>
<dbReference type="SUPFAM" id="SSF55781">
    <property type="entry name" value="GAF domain-like"/>
    <property type="match status" value="1"/>
</dbReference>
<dbReference type="InterPro" id="IPR029016">
    <property type="entry name" value="GAF-like_dom_sf"/>
</dbReference>
<evidence type="ECO:0000259" key="4">
    <source>
        <dbReference type="PROSITE" id="PS50109"/>
    </source>
</evidence>